<organism evidence="1 2">
    <name type="scientific">Candidatus Nitrospira nitrosa</name>
    <dbReference type="NCBI Taxonomy" id="1742972"/>
    <lineage>
        <taxon>Bacteria</taxon>
        <taxon>Pseudomonadati</taxon>
        <taxon>Nitrospirota</taxon>
        <taxon>Nitrospiria</taxon>
        <taxon>Nitrospirales</taxon>
        <taxon>Nitrospiraceae</taxon>
        <taxon>Nitrospira</taxon>
    </lineage>
</organism>
<name>A0A0S4LEQ2_9BACT</name>
<dbReference type="Proteomes" id="UP000199032">
    <property type="component" value="Unassembled WGS sequence"/>
</dbReference>
<protein>
    <submittedName>
        <fullName evidence="1">Uncharacterized protein</fullName>
    </submittedName>
</protein>
<keyword evidence="2" id="KW-1185">Reference proteome</keyword>
<proteinExistence type="predicted"/>
<dbReference type="AlphaFoldDB" id="A0A0S4LEQ2"/>
<sequence>MREEAERGQILWALHERGEPSGAAVRLGLKRTALHSKCKSSVSSLPKLDGVCAELCPSLPLQFS</sequence>
<gene>
    <name evidence="1" type="ORF">COMA1_20624</name>
</gene>
<dbReference type="EMBL" id="CZQA01000008">
    <property type="protein sequence ID" value="CUS36071.1"/>
    <property type="molecule type" value="Genomic_DNA"/>
</dbReference>
<evidence type="ECO:0000313" key="2">
    <source>
        <dbReference type="Proteomes" id="UP000199032"/>
    </source>
</evidence>
<reference evidence="1 2" key="1">
    <citation type="submission" date="2015-10" db="EMBL/GenBank/DDBJ databases">
        <authorList>
            <person name="Gilbert D.G."/>
        </authorList>
    </citation>
    <scope>NUCLEOTIDE SEQUENCE [LARGE SCALE GENOMIC DNA]</scope>
    <source>
        <strain evidence="1">COMA1</strain>
    </source>
</reference>
<evidence type="ECO:0000313" key="1">
    <source>
        <dbReference type="EMBL" id="CUS36071.1"/>
    </source>
</evidence>
<accession>A0A0S4LEQ2</accession>